<name>A0A2J8HY99_VIBDI</name>
<gene>
    <name evidence="1" type="ORF">C1N32_16630</name>
</gene>
<dbReference type="AlphaFoldDB" id="A0A2J8HY99"/>
<sequence>MAKPNKKQPEKSVNIYCSKCRTQLFRYKKGGKGTLVKCFKERIVQNYVTEACKCPNCACEFARECMIRGAPAYKLSVGKSQQSSPFA</sequence>
<protein>
    <recommendedName>
        <fullName evidence="3">Zn-ribbon motif protein</fullName>
    </recommendedName>
</protein>
<dbReference type="OrthoDB" id="6106106at2"/>
<reference evidence="1 2" key="1">
    <citation type="submission" date="2018-01" db="EMBL/GenBank/DDBJ databases">
        <title>Draft genome sequences of six Vibrio diazotrophicus strains isolated from deep-sea sediments of the Baltic Sea.</title>
        <authorList>
            <person name="Castillo D."/>
            <person name="Vandieken V."/>
            <person name="Chiang O."/>
            <person name="Middelboe M."/>
        </authorList>
    </citation>
    <scope>NUCLEOTIDE SEQUENCE [LARGE SCALE GENOMIC DNA]</scope>
    <source>
        <strain evidence="1 2">60.27F</strain>
    </source>
</reference>
<evidence type="ECO:0008006" key="3">
    <source>
        <dbReference type="Google" id="ProtNLM"/>
    </source>
</evidence>
<comment type="caution">
    <text evidence="1">The sequence shown here is derived from an EMBL/GenBank/DDBJ whole genome shotgun (WGS) entry which is preliminary data.</text>
</comment>
<dbReference type="Proteomes" id="UP000236449">
    <property type="component" value="Unassembled WGS sequence"/>
</dbReference>
<evidence type="ECO:0000313" key="2">
    <source>
        <dbReference type="Proteomes" id="UP000236449"/>
    </source>
</evidence>
<proteinExistence type="predicted"/>
<dbReference type="EMBL" id="POSK01000012">
    <property type="protein sequence ID" value="PNI03231.1"/>
    <property type="molecule type" value="Genomic_DNA"/>
</dbReference>
<organism evidence="1 2">
    <name type="scientific">Vibrio diazotrophicus</name>
    <dbReference type="NCBI Taxonomy" id="685"/>
    <lineage>
        <taxon>Bacteria</taxon>
        <taxon>Pseudomonadati</taxon>
        <taxon>Pseudomonadota</taxon>
        <taxon>Gammaproteobacteria</taxon>
        <taxon>Vibrionales</taxon>
        <taxon>Vibrionaceae</taxon>
        <taxon>Vibrio</taxon>
    </lineage>
</organism>
<evidence type="ECO:0000313" key="1">
    <source>
        <dbReference type="EMBL" id="PNI03231.1"/>
    </source>
</evidence>
<accession>A0A2J8HY99</accession>